<proteinExistence type="inferred from homology"/>
<name>A0A0K9PUG2_ZOSMR</name>
<gene>
    <name evidence="17" type="ORF">ZOSMA_160G00390</name>
</gene>
<evidence type="ECO:0000256" key="13">
    <source>
        <dbReference type="PROSITE-ProRule" id="PRU10141"/>
    </source>
</evidence>
<dbReference type="Gene3D" id="1.10.510.10">
    <property type="entry name" value="Transferase(Phosphotransferase) domain 1"/>
    <property type="match status" value="1"/>
</dbReference>
<protein>
    <recommendedName>
        <fullName evidence="2">non-specific serine/threonine protein kinase</fullName>
        <ecNumber evidence="2">2.7.11.1</ecNumber>
    </recommendedName>
</protein>
<dbReference type="GO" id="GO:0007165">
    <property type="term" value="P:signal transduction"/>
    <property type="evidence" value="ECO:0000318"/>
    <property type="project" value="GO_Central"/>
</dbReference>
<keyword evidence="4" id="KW-0808">Transferase</keyword>
<dbReference type="InterPro" id="IPR036770">
    <property type="entry name" value="Ankyrin_rpt-contain_sf"/>
</dbReference>
<feature type="binding site" evidence="13">
    <location>
        <position position="201"/>
    </location>
    <ligand>
        <name>ATP</name>
        <dbReference type="ChEBI" id="CHEBI:30616"/>
    </ligand>
</feature>
<evidence type="ECO:0000256" key="14">
    <source>
        <dbReference type="RuleBase" id="RU000304"/>
    </source>
</evidence>
<dbReference type="Gene3D" id="3.30.200.20">
    <property type="entry name" value="Phosphorylase Kinase, domain 1"/>
    <property type="match status" value="1"/>
</dbReference>
<dbReference type="FunFam" id="3.30.200.20:FF:000180">
    <property type="entry name" value="serine/threonine-protein kinase STY46-like"/>
    <property type="match status" value="1"/>
</dbReference>
<dbReference type="OMA" id="SDHHWSL"/>
<dbReference type="GO" id="GO:0005524">
    <property type="term" value="F:ATP binding"/>
    <property type="evidence" value="ECO:0007669"/>
    <property type="project" value="UniProtKB-UniRule"/>
</dbReference>
<dbReference type="SUPFAM" id="SSF56112">
    <property type="entry name" value="Protein kinase-like (PK-like)"/>
    <property type="match status" value="1"/>
</dbReference>
<dbReference type="PROSITE" id="PS50297">
    <property type="entry name" value="ANK_REP_REGION"/>
    <property type="match status" value="1"/>
</dbReference>
<dbReference type="PANTHER" id="PTHR44329:SF289">
    <property type="entry name" value="SERINE_THREONINE-PROTEIN KINASE VIK"/>
    <property type="match status" value="1"/>
</dbReference>
<evidence type="ECO:0000256" key="15">
    <source>
        <dbReference type="SAM" id="MobiDB-lite"/>
    </source>
</evidence>
<dbReference type="InterPro" id="IPR008271">
    <property type="entry name" value="Ser/Thr_kinase_AS"/>
</dbReference>
<keyword evidence="9 12" id="KW-0040">ANK repeat</keyword>
<evidence type="ECO:0000256" key="6">
    <source>
        <dbReference type="ARBA" id="ARBA00022741"/>
    </source>
</evidence>
<evidence type="ECO:0000256" key="3">
    <source>
        <dbReference type="ARBA" id="ARBA00022527"/>
    </source>
</evidence>
<dbReference type="InterPro" id="IPR002110">
    <property type="entry name" value="Ankyrin_rpt"/>
</dbReference>
<dbReference type="GO" id="GO:0004674">
    <property type="term" value="F:protein serine/threonine kinase activity"/>
    <property type="evidence" value="ECO:0000318"/>
    <property type="project" value="GO_Central"/>
</dbReference>
<dbReference type="PROSITE" id="PS00107">
    <property type="entry name" value="PROTEIN_KINASE_ATP"/>
    <property type="match status" value="1"/>
</dbReference>
<dbReference type="PROSITE" id="PS00108">
    <property type="entry name" value="PROTEIN_KINASE_ST"/>
    <property type="match status" value="1"/>
</dbReference>
<dbReference type="SUPFAM" id="SSF48403">
    <property type="entry name" value="Ankyrin repeat"/>
    <property type="match status" value="1"/>
</dbReference>
<accession>A0A0K9PUG2</accession>
<evidence type="ECO:0000313" key="17">
    <source>
        <dbReference type="EMBL" id="KMZ72663.1"/>
    </source>
</evidence>
<comment type="similarity">
    <text evidence="1">Belongs to the protein kinase superfamily. TKL Ser/Thr protein kinase family.</text>
</comment>
<keyword evidence="3 14" id="KW-0723">Serine/threonine-protein kinase</keyword>
<dbReference type="Pfam" id="PF07714">
    <property type="entry name" value="PK_Tyr_Ser-Thr"/>
    <property type="match status" value="1"/>
</dbReference>
<dbReference type="CDD" id="cd13999">
    <property type="entry name" value="STKc_MAP3K-like"/>
    <property type="match status" value="1"/>
</dbReference>
<dbReference type="EMBL" id="LFYR01000621">
    <property type="protein sequence ID" value="KMZ72663.1"/>
    <property type="molecule type" value="Genomic_DNA"/>
</dbReference>
<dbReference type="AlphaFoldDB" id="A0A0K9PUG2"/>
<keyword evidence="6 13" id="KW-0547">Nucleotide-binding</keyword>
<feature type="domain" description="Protein kinase" evidence="16">
    <location>
        <begin position="174"/>
        <end position="435"/>
    </location>
</feature>
<feature type="repeat" description="ANK" evidence="12">
    <location>
        <begin position="82"/>
        <end position="114"/>
    </location>
</feature>
<evidence type="ECO:0000256" key="11">
    <source>
        <dbReference type="ARBA" id="ARBA00048679"/>
    </source>
</evidence>
<dbReference type="SMART" id="SM00220">
    <property type="entry name" value="S_TKc"/>
    <property type="match status" value="1"/>
</dbReference>
<evidence type="ECO:0000256" key="10">
    <source>
        <dbReference type="ARBA" id="ARBA00047899"/>
    </source>
</evidence>
<dbReference type="InterPro" id="IPR001245">
    <property type="entry name" value="Ser-Thr/Tyr_kinase_cat_dom"/>
</dbReference>
<comment type="catalytic activity">
    <reaction evidence="10">
        <text>L-threonyl-[protein] + ATP = O-phospho-L-threonyl-[protein] + ADP + H(+)</text>
        <dbReference type="Rhea" id="RHEA:46608"/>
        <dbReference type="Rhea" id="RHEA-COMP:11060"/>
        <dbReference type="Rhea" id="RHEA-COMP:11605"/>
        <dbReference type="ChEBI" id="CHEBI:15378"/>
        <dbReference type="ChEBI" id="CHEBI:30013"/>
        <dbReference type="ChEBI" id="CHEBI:30616"/>
        <dbReference type="ChEBI" id="CHEBI:61977"/>
        <dbReference type="ChEBI" id="CHEBI:456216"/>
        <dbReference type="EC" id="2.7.11.1"/>
    </reaction>
</comment>
<dbReference type="STRING" id="29655.A0A0K9PUG2"/>
<evidence type="ECO:0000256" key="7">
    <source>
        <dbReference type="ARBA" id="ARBA00022777"/>
    </source>
</evidence>
<keyword evidence="8 13" id="KW-0067">ATP-binding</keyword>
<comment type="catalytic activity">
    <reaction evidence="11">
        <text>L-seryl-[protein] + ATP = O-phospho-L-seryl-[protein] + ADP + H(+)</text>
        <dbReference type="Rhea" id="RHEA:17989"/>
        <dbReference type="Rhea" id="RHEA-COMP:9863"/>
        <dbReference type="Rhea" id="RHEA-COMP:11604"/>
        <dbReference type="ChEBI" id="CHEBI:15378"/>
        <dbReference type="ChEBI" id="CHEBI:29999"/>
        <dbReference type="ChEBI" id="CHEBI:30616"/>
        <dbReference type="ChEBI" id="CHEBI:83421"/>
        <dbReference type="ChEBI" id="CHEBI:456216"/>
        <dbReference type="EC" id="2.7.11.1"/>
    </reaction>
</comment>
<dbReference type="EC" id="2.7.11.1" evidence="2"/>
<feature type="region of interest" description="Disordered" evidence="15">
    <location>
        <begin position="1"/>
        <end position="43"/>
    </location>
</feature>
<dbReference type="PIRSF" id="PIRSF000654">
    <property type="entry name" value="Integrin-linked_kinase"/>
    <property type="match status" value="1"/>
</dbReference>
<dbReference type="Gene3D" id="1.25.40.20">
    <property type="entry name" value="Ankyrin repeat-containing domain"/>
    <property type="match status" value="1"/>
</dbReference>
<dbReference type="InterPro" id="IPR051681">
    <property type="entry name" value="Ser/Thr_Kinases-Pseudokinases"/>
</dbReference>
<evidence type="ECO:0000256" key="1">
    <source>
        <dbReference type="ARBA" id="ARBA00005843"/>
    </source>
</evidence>
<keyword evidence="7" id="KW-0418">Kinase</keyword>
<dbReference type="Pfam" id="PF12796">
    <property type="entry name" value="Ank_2"/>
    <property type="match status" value="1"/>
</dbReference>
<keyword evidence="18" id="KW-1185">Reference proteome</keyword>
<dbReference type="SMART" id="SM00248">
    <property type="entry name" value="ANK"/>
    <property type="match status" value="2"/>
</dbReference>
<organism evidence="17 18">
    <name type="scientific">Zostera marina</name>
    <name type="common">Eelgrass</name>
    <dbReference type="NCBI Taxonomy" id="29655"/>
    <lineage>
        <taxon>Eukaryota</taxon>
        <taxon>Viridiplantae</taxon>
        <taxon>Streptophyta</taxon>
        <taxon>Embryophyta</taxon>
        <taxon>Tracheophyta</taxon>
        <taxon>Spermatophyta</taxon>
        <taxon>Magnoliopsida</taxon>
        <taxon>Liliopsida</taxon>
        <taxon>Zosteraceae</taxon>
        <taxon>Zostera</taxon>
    </lineage>
</organism>
<evidence type="ECO:0000256" key="5">
    <source>
        <dbReference type="ARBA" id="ARBA00022737"/>
    </source>
</evidence>
<dbReference type="PRINTS" id="PR00109">
    <property type="entry name" value="TYRKINASE"/>
</dbReference>
<keyword evidence="5" id="KW-0677">Repeat</keyword>
<dbReference type="InterPro" id="IPR000719">
    <property type="entry name" value="Prot_kinase_dom"/>
</dbReference>
<dbReference type="InterPro" id="IPR017441">
    <property type="entry name" value="Protein_kinase_ATP_BS"/>
</dbReference>
<dbReference type="InterPro" id="IPR011009">
    <property type="entry name" value="Kinase-like_dom_sf"/>
</dbReference>
<dbReference type="FunFam" id="1.10.510.10:FF:000355">
    <property type="entry name" value="Integrin-linked protein kinase family"/>
    <property type="match status" value="1"/>
</dbReference>
<dbReference type="PROSITE" id="PS50088">
    <property type="entry name" value="ANK_REPEAT"/>
    <property type="match status" value="1"/>
</dbReference>
<feature type="compositionally biased region" description="Polar residues" evidence="15">
    <location>
        <begin position="1"/>
        <end position="13"/>
    </location>
</feature>
<dbReference type="OrthoDB" id="4062651at2759"/>
<dbReference type="PROSITE" id="PS50011">
    <property type="entry name" value="PROTEIN_KINASE_DOM"/>
    <property type="match status" value="1"/>
</dbReference>
<evidence type="ECO:0000259" key="16">
    <source>
        <dbReference type="PROSITE" id="PS50011"/>
    </source>
</evidence>
<evidence type="ECO:0000256" key="12">
    <source>
        <dbReference type="PROSITE-ProRule" id="PRU00023"/>
    </source>
</evidence>
<sequence>MSTDDSGNNSSSAALVPAIVEDVGRDGSGGSSSSAEAVEKNKEKTRVSKTSLIHWYTHQNDVAGVRKLLREDPTLVTARDYDSRTPLHVASLHGWIDVAKCLIECRADINALDRWKNTPLADAEGAKKGVMIELIRSNGGLSFGQNGSHFEPRPVPPPLSNKFDWEIEPTEIDFSNSTIIGKGSFGEIIKASWRGTTVAVKRILPSLSGDRFVVQDFRHEVKLLVKLRHPNIVQFLGAVMENKPLMLITEFLRGGDLHQYMRGKGSLSTSTTVKFALDMARGMAYLHNEPNVIVHRDLKPRNVLLVNSAAEHLKVGDFGLSKLVKVQNSDDVYKMTGETGSYRYMAPEVFKHRKYDKKVDVFSFGMILYEMLEGVPPMTGNEPYQAAKRVADGFRPSFHSKNVHPGLKELTIQCWASDMTKRPTFLEILKVLEKIKESLPSDSQWGM</sequence>
<evidence type="ECO:0000256" key="9">
    <source>
        <dbReference type="ARBA" id="ARBA00023043"/>
    </source>
</evidence>
<reference evidence="18" key="1">
    <citation type="journal article" date="2016" name="Nature">
        <title>The genome of the seagrass Zostera marina reveals angiosperm adaptation to the sea.</title>
        <authorList>
            <person name="Olsen J.L."/>
            <person name="Rouze P."/>
            <person name="Verhelst B."/>
            <person name="Lin Y.-C."/>
            <person name="Bayer T."/>
            <person name="Collen J."/>
            <person name="Dattolo E."/>
            <person name="De Paoli E."/>
            <person name="Dittami S."/>
            <person name="Maumus F."/>
            <person name="Michel G."/>
            <person name="Kersting A."/>
            <person name="Lauritano C."/>
            <person name="Lohaus R."/>
            <person name="Toepel M."/>
            <person name="Tonon T."/>
            <person name="Vanneste K."/>
            <person name="Amirebrahimi M."/>
            <person name="Brakel J."/>
            <person name="Bostroem C."/>
            <person name="Chovatia M."/>
            <person name="Grimwood J."/>
            <person name="Jenkins J.W."/>
            <person name="Jueterbock A."/>
            <person name="Mraz A."/>
            <person name="Stam W.T."/>
            <person name="Tice H."/>
            <person name="Bornberg-Bauer E."/>
            <person name="Green P.J."/>
            <person name="Pearson G.A."/>
            <person name="Procaccini G."/>
            <person name="Duarte C.M."/>
            <person name="Schmutz J."/>
            <person name="Reusch T.B.H."/>
            <person name="Van de Peer Y."/>
        </authorList>
    </citation>
    <scope>NUCLEOTIDE SEQUENCE [LARGE SCALE GENOMIC DNA]</scope>
    <source>
        <strain evidence="18">cv. Finnish</strain>
    </source>
</reference>
<comment type="caution">
    <text evidence="17">The sequence shown here is derived from an EMBL/GenBank/DDBJ whole genome shotgun (WGS) entry which is preliminary data.</text>
</comment>
<dbReference type="Proteomes" id="UP000036987">
    <property type="component" value="Unassembled WGS sequence"/>
</dbReference>
<dbReference type="PANTHER" id="PTHR44329">
    <property type="entry name" value="SERINE/THREONINE-PROTEIN KINASE TNNI3K-RELATED"/>
    <property type="match status" value="1"/>
</dbReference>
<evidence type="ECO:0000256" key="4">
    <source>
        <dbReference type="ARBA" id="ARBA00022679"/>
    </source>
</evidence>
<dbReference type="GO" id="GO:0005737">
    <property type="term" value="C:cytoplasm"/>
    <property type="evidence" value="ECO:0007669"/>
    <property type="project" value="UniProtKB-ARBA"/>
</dbReference>
<evidence type="ECO:0000313" key="18">
    <source>
        <dbReference type="Proteomes" id="UP000036987"/>
    </source>
</evidence>
<evidence type="ECO:0000256" key="8">
    <source>
        <dbReference type="ARBA" id="ARBA00022840"/>
    </source>
</evidence>
<evidence type="ECO:0000256" key="2">
    <source>
        <dbReference type="ARBA" id="ARBA00012513"/>
    </source>
</evidence>